<dbReference type="Pfam" id="PF06736">
    <property type="entry name" value="TMEM175"/>
    <property type="match status" value="1"/>
</dbReference>
<dbReference type="Proteomes" id="UP000518878">
    <property type="component" value="Unassembled WGS sequence"/>
</dbReference>
<evidence type="ECO:0000256" key="2">
    <source>
        <dbReference type="ARBA" id="ARBA00006920"/>
    </source>
</evidence>
<evidence type="ECO:0000313" key="15">
    <source>
        <dbReference type="Proteomes" id="UP000518878"/>
    </source>
</evidence>
<keyword evidence="11" id="KW-0407">Ion channel</keyword>
<dbReference type="AlphaFoldDB" id="A0A7X5QWS1"/>
<dbReference type="EMBL" id="JAAQTL010000002">
    <property type="protein sequence ID" value="NID16841.1"/>
    <property type="molecule type" value="Genomic_DNA"/>
</dbReference>
<evidence type="ECO:0000256" key="6">
    <source>
        <dbReference type="ARBA" id="ARBA00022826"/>
    </source>
</evidence>
<dbReference type="GO" id="GO:0016020">
    <property type="term" value="C:membrane"/>
    <property type="evidence" value="ECO:0007669"/>
    <property type="project" value="UniProtKB-SubCell"/>
</dbReference>
<evidence type="ECO:0000256" key="11">
    <source>
        <dbReference type="ARBA" id="ARBA00023303"/>
    </source>
</evidence>
<feature type="transmembrane region" description="Helical" evidence="13">
    <location>
        <begin position="51"/>
        <end position="72"/>
    </location>
</feature>
<feature type="transmembrane region" description="Helical" evidence="13">
    <location>
        <begin position="84"/>
        <end position="106"/>
    </location>
</feature>
<feature type="transmembrane region" description="Helical" evidence="13">
    <location>
        <begin position="12"/>
        <end position="31"/>
    </location>
</feature>
<keyword evidence="7" id="KW-0630">Potassium</keyword>
<sequence length="207" mass="23596">MSHAQDQQLERLTFFSDAVFAIAITLLVIEIHVPHPEDRSDEAWLQALIELAPHFVGFILSFVVIGALWAAHHRVFGMLRHYDASIVWPNLFLLMAIAFMPFSSALMSAHPTERVPEWFYTGTLLIAGLLQYRLIRRVMKAPFLREDVTDEVVAMLRRRALALPSMAILAGILAIWWPGPSNLPLMLMPLIVRVFARMKRTRSIEAL</sequence>
<keyword evidence="9" id="KW-0406">Ion transport</keyword>
<evidence type="ECO:0000256" key="7">
    <source>
        <dbReference type="ARBA" id="ARBA00022958"/>
    </source>
</evidence>
<keyword evidence="6" id="KW-0631">Potassium channel</keyword>
<gene>
    <name evidence="14" type="ORF">HBF32_15305</name>
</gene>
<feature type="transmembrane region" description="Helical" evidence="13">
    <location>
        <begin position="118"/>
        <end position="135"/>
    </location>
</feature>
<dbReference type="InterPro" id="IPR010617">
    <property type="entry name" value="TMEM175-like"/>
</dbReference>
<feature type="transmembrane region" description="Helical" evidence="13">
    <location>
        <begin position="160"/>
        <end position="179"/>
    </location>
</feature>
<accession>A0A7X5QWS1</accession>
<keyword evidence="4" id="KW-0633">Potassium transport</keyword>
<dbReference type="PANTHER" id="PTHR31462">
    <property type="entry name" value="ENDOSOMAL/LYSOSOMAL POTASSIUM CHANNEL TMEM175"/>
    <property type="match status" value="1"/>
</dbReference>
<evidence type="ECO:0000256" key="13">
    <source>
        <dbReference type="SAM" id="Phobius"/>
    </source>
</evidence>
<comment type="subcellular location">
    <subcellularLocation>
        <location evidence="1">Membrane</location>
        <topology evidence="1">Multi-pass membrane protein</topology>
    </subcellularLocation>
</comment>
<proteinExistence type="inferred from homology"/>
<dbReference type="RefSeq" id="WP_166700654.1">
    <property type="nucleotide sequence ID" value="NZ_JAAQTL010000002.1"/>
</dbReference>
<reference evidence="14 15" key="1">
    <citation type="journal article" date="2006" name="Int. J. Syst. Evol. Microbiol.">
        <title>Dyella yeojuensis sp. nov., isolated from greenhouse soil in Korea.</title>
        <authorList>
            <person name="Kim B.Y."/>
            <person name="Weon H.Y."/>
            <person name="Lee K.H."/>
            <person name="Seok S.J."/>
            <person name="Kwon S.W."/>
            <person name="Go S.J."/>
            <person name="Stackebrandt E."/>
        </authorList>
    </citation>
    <scope>NUCLEOTIDE SEQUENCE [LARGE SCALE GENOMIC DNA]</scope>
    <source>
        <strain evidence="14 15">DSM 17673</strain>
    </source>
</reference>
<evidence type="ECO:0000256" key="12">
    <source>
        <dbReference type="ARBA" id="ARBA00034430"/>
    </source>
</evidence>
<keyword evidence="10 13" id="KW-0472">Membrane</keyword>
<organism evidence="14 15">
    <name type="scientific">Luteibacter yeojuensis</name>
    <dbReference type="NCBI Taxonomy" id="345309"/>
    <lineage>
        <taxon>Bacteria</taxon>
        <taxon>Pseudomonadati</taxon>
        <taxon>Pseudomonadota</taxon>
        <taxon>Gammaproteobacteria</taxon>
        <taxon>Lysobacterales</taxon>
        <taxon>Rhodanobacteraceae</taxon>
        <taxon>Luteibacter</taxon>
    </lineage>
</organism>
<comment type="similarity">
    <text evidence="2">Belongs to the TMEM175 family.</text>
</comment>
<evidence type="ECO:0000256" key="8">
    <source>
        <dbReference type="ARBA" id="ARBA00022989"/>
    </source>
</evidence>
<evidence type="ECO:0000256" key="4">
    <source>
        <dbReference type="ARBA" id="ARBA00022538"/>
    </source>
</evidence>
<evidence type="ECO:0000256" key="1">
    <source>
        <dbReference type="ARBA" id="ARBA00004141"/>
    </source>
</evidence>
<dbReference type="PANTHER" id="PTHR31462:SF5">
    <property type="entry name" value="ENDOSOMAL_LYSOSOMAL PROTON CHANNEL TMEM175"/>
    <property type="match status" value="1"/>
</dbReference>
<comment type="caution">
    <text evidence="14">The sequence shown here is derived from an EMBL/GenBank/DDBJ whole genome shotgun (WGS) entry which is preliminary data.</text>
</comment>
<keyword evidence="3" id="KW-0813">Transport</keyword>
<keyword evidence="15" id="KW-1185">Reference proteome</keyword>
<evidence type="ECO:0000256" key="5">
    <source>
        <dbReference type="ARBA" id="ARBA00022692"/>
    </source>
</evidence>
<keyword evidence="5 13" id="KW-0812">Transmembrane</keyword>
<evidence type="ECO:0000313" key="14">
    <source>
        <dbReference type="EMBL" id="NID16841.1"/>
    </source>
</evidence>
<dbReference type="GO" id="GO:0005267">
    <property type="term" value="F:potassium channel activity"/>
    <property type="evidence" value="ECO:0007669"/>
    <property type="project" value="UniProtKB-KW"/>
</dbReference>
<protein>
    <submittedName>
        <fullName evidence="14">DUF1211 domain-containing protein</fullName>
    </submittedName>
</protein>
<evidence type="ECO:0000256" key="9">
    <source>
        <dbReference type="ARBA" id="ARBA00023065"/>
    </source>
</evidence>
<name>A0A7X5QWS1_9GAMM</name>
<dbReference type="GO" id="GO:0015252">
    <property type="term" value="F:proton channel activity"/>
    <property type="evidence" value="ECO:0007669"/>
    <property type="project" value="InterPro"/>
</dbReference>
<evidence type="ECO:0000256" key="3">
    <source>
        <dbReference type="ARBA" id="ARBA00022448"/>
    </source>
</evidence>
<keyword evidence="8 13" id="KW-1133">Transmembrane helix</keyword>
<comment type="catalytic activity">
    <reaction evidence="12">
        <text>K(+)(in) = K(+)(out)</text>
        <dbReference type="Rhea" id="RHEA:29463"/>
        <dbReference type="ChEBI" id="CHEBI:29103"/>
    </reaction>
</comment>
<evidence type="ECO:0000256" key="10">
    <source>
        <dbReference type="ARBA" id="ARBA00023136"/>
    </source>
</evidence>